<evidence type="ECO:0000313" key="5">
    <source>
        <dbReference type="Proteomes" id="UP000467385"/>
    </source>
</evidence>
<evidence type="ECO:0000313" key="4">
    <source>
        <dbReference type="EMBL" id="BBZ39001.1"/>
    </source>
</evidence>
<dbReference type="InterPro" id="IPR001647">
    <property type="entry name" value="HTH_TetR"/>
</dbReference>
<dbReference type="PROSITE" id="PS50977">
    <property type="entry name" value="HTH_TETR_2"/>
    <property type="match status" value="1"/>
</dbReference>
<keyword evidence="1" id="KW-0805">Transcription regulation</keyword>
<dbReference type="RefSeq" id="WP_085232508.1">
    <property type="nucleotide sequence ID" value="NZ_AP022613.1"/>
</dbReference>
<dbReference type="Proteomes" id="UP000467385">
    <property type="component" value="Chromosome"/>
</dbReference>
<dbReference type="PANTHER" id="PTHR47506">
    <property type="entry name" value="TRANSCRIPTIONAL REGULATORY PROTEIN"/>
    <property type="match status" value="1"/>
</dbReference>
<dbReference type="Pfam" id="PF00440">
    <property type="entry name" value="TetR_N"/>
    <property type="match status" value="1"/>
</dbReference>
<dbReference type="InterPro" id="IPR009057">
    <property type="entry name" value="Homeodomain-like_sf"/>
</dbReference>
<evidence type="ECO:0000256" key="1">
    <source>
        <dbReference type="ARBA" id="ARBA00023015"/>
    </source>
</evidence>
<dbReference type="Pfam" id="PF16925">
    <property type="entry name" value="TetR_C_13"/>
    <property type="match status" value="1"/>
</dbReference>
<dbReference type="STRING" id="44010.AWC00_10050"/>
<name>A0A1X1TFB8_9MYCO</name>
<dbReference type="SUPFAM" id="SSF46689">
    <property type="entry name" value="Homeodomain-like"/>
    <property type="match status" value="1"/>
</dbReference>
<keyword evidence="5" id="KW-1185">Reference proteome</keyword>
<dbReference type="EMBL" id="AP022613">
    <property type="protein sequence ID" value="BBZ39001.1"/>
    <property type="molecule type" value="Genomic_DNA"/>
</dbReference>
<evidence type="ECO:0000256" key="2">
    <source>
        <dbReference type="ARBA" id="ARBA00023125"/>
    </source>
</evidence>
<dbReference type="Gene3D" id="1.10.357.10">
    <property type="entry name" value="Tetracycline Repressor, domain 2"/>
    <property type="match status" value="1"/>
</dbReference>
<dbReference type="InterPro" id="IPR036271">
    <property type="entry name" value="Tet_transcr_reg_TetR-rel_C_sf"/>
</dbReference>
<protein>
    <submittedName>
        <fullName evidence="4">TetR family transcriptional regulator</fullName>
    </submittedName>
</protein>
<dbReference type="Gene3D" id="1.10.10.60">
    <property type="entry name" value="Homeodomain-like"/>
    <property type="match status" value="1"/>
</dbReference>
<dbReference type="AlphaFoldDB" id="A0A1X1TFB8"/>
<dbReference type="InterPro" id="IPR011075">
    <property type="entry name" value="TetR_C"/>
</dbReference>
<keyword evidence="3" id="KW-0804">Transcription</keyword>
<evidence type="ECO:0000256" key="3">
    <source>
        <dbReference type="ARBA" id="ARBA00023163"/>
    </source>
</evidence>
<dbReference type="PANTHER" id="PTHR47506:SF6">
    <property type="entry name" value="HTH-TYPE TRANSCRIPTIONAL REPRESSOR NEMR"/>
    <property type="match status" value="1"/>
</dbReference>
<dbReference type="OrthoDB" id="326421at2"/>
<sequence>MNHRSAPLRPAAPQDPPPDGRRAKGVRTRDALLAEAVQLASVEGLEGLTIASLAERLATAKSSVHAAFGSKEALQVAAVHRVREMLIELVVVPALAARPGRARLEALGESWFGYLENDIFEGGCLLCSASSEMDGRPGPTRDAVAAVMQEWLSFLADSVTAGIDNGEFASDAAPDQIAFELNAIGMAANWHHQLFGGRVAFTRARRTWAEMLGRLCV</sequence>
<dbReference type="SUPFAM" id="SSF48498">
    <property type="entry name" value="Tetracyclin repressor-like, C-terminal domain"/>
    <property type="match status" value="1"/>
</dbReference>
<reference evidence="4 5" key="1">
    <citation type="journal article" date="2019" name="Emerg. Microbes Infect.">
        <title>Comprehensive subspecies identification of 175 nontuberculous mycobacteria species based on 7547 genomic profiles.</title>
        <authorList>
            <person name="Matsumoto Y."/>
            <person name="Kinjo T."/>
            <person name="Motooka D."/>
            <person name="Nabeya D."/>
            <person name="Jung N."/>
            <person name="Uechi K."/>
            <person name="Horii T."/>
            <person name="Iida T."/>
            <person name="Fujita J."/>
            <person name="Nakamura S."/>
        </authorList>
    </citation>
    <scope>NUCLEOTIDE SEQUENCE [LARGE SCALE GENOMIC DNA]</scope>
    <source>
        <strain evidence="4 5">JCM 14738</strain>
    </source>
</reference>
<gene>
    <name evidence="4" type="ORF">MCNS_20640</name>
</gene>
<dbReference type="GO" id="GO:0003677">
    <property type="term" value="F:DNA binding"/>
    <property type="evidence" value="ECO:0007669"/>
    <property type="project" value="UniProtKB-UniRule"/>
</dbReference>
<accession>A0A1X1TFB8</accession>
<organism evidence="4 5">
    <name type="scientific">Mycobacterium conspicuum</name>
    <dbReference type="NCBI Taxonomy" id="44010"/>
    <lineage>
        <taxon>Bacteria</taxon>
        <taxon>Bacillati</taxon>
        <taxon>Actinomycetota</taxon>
        <taxon>Actinomycetes</taxon>
        <taxon>Mycobacteriales</taxon>
        <taxon>Mycobacteriaceae</taxon>
        <taxon>Mycobacterium</taxon>
    </lineage>
</organism>
<proteinExistence type="predicted"/>
<keyword evidence="2" id="KW-0238">DNA-binding</keyword>